<sequence>MDAIQSFLYKFPQPAPHKRTEPVEELCLGFPRTGIESLSVGLQKLGLDTYHGWDLVFEPHGRKLQFCHELVRRNHHGTRDGDMQVSSAEFDLLIGDRQAVIDSLSMLLAPELLAAYPGAKVVLNGRRDVSQIVRRDGWVGGGRRGVQPHSSVRREAVVGVGEESWGRQPCGTSQVTWCRPRLTTVGVIWWQGRTESGDHNLAG</sequence>
<dbReference type="OrthoDB" id="408152at2759"/>
<name>G3XQJ9_ASPNA</name>
<protein>
    <submittedName>
        <fullName evidence="1">Uncharacterized protein</fullName>
    </submittedName>
</protein>
<dbReference type="Pfam" id="PF17784">
    <property type="entry name" value="Sulfotransfer_4"/>
    <property type="match status" value="1"/>
</dbReference>
<accession>G3XQJ9</accession>
<dbReference type="PANTHER" id="PTHR36978">
    <property type="entry name" value="P-LOOP CONTAINING NUCLEOTIDE TRIPHOSPHATE HYDROLASE"/>
    <property type="match status" value="1"/>
</dbReference>
<dbReference type="Proteomes" id="UP000009038">
    <property type="component" value="Unassembled WGS sequence"/>
</dbReference>
<dbReference type="PANTHER" id="PTHR36978:SF8">
    <property type="entry name" value="NAD DEPENDENT EPIMERASE_DEHYDRATASE"/>
    <property type="match status" value="1"/>
</dbReference>
<reference evidence="1 2" key="1">
    <citation type="journal article" date="2011" name="Genome Res.">
        <title>Comparative genomics of citric-acid-producing Aspergillus niger ATCC 1015 versus enzyme-producing CBS 513.88.</title>
        <authorList>
            <person name="Andersen M.R."/>
            <person name="Salazar M.P."/>
            <person name="Schaap P.J."/>
            <person name="van de Vondervoort P.J."/>
            <person name="Culley D."/>
            <person name="Thykaer J."/>
            <person name="Frisvad J.C."/>
            <person name="Nielsen K.F."/>
            <person name="Albang R."/>
            <person name="Albermann K."/>
            <person name="Berka R.M."/>
            <person name="Braus G.H."/>
            <person name="Braus-Stromeyer S.A."/>
            <person name="Corrochano L.M."/>
            <person name="Dai Z."/>
            <person name="van Dijck P.W."/>
            <person name="Hofmann G."/>
            <person name="Lasure L.L."/>
            <person name="Magnuson J.K."/>
            <person name="Menke H."/>
            <person name="Meijer M."/>
            <person name="Meijer S.L."/>
            <person name="Nielsen J.B."/>
            <person name="Nielsen M.L."/>
            <person name="van Ooyen A.J."/>
            <person name="Pel H.J."/>
            <person name="Poulsen L."/>
            <person name="Samson R.A."/>
            <person name="Stam H."/>
            <person name="Tsang A."/>
            <person name="van den Brink J.M."/>
            <person name="Atkins A."/>
            <person name="Aerts A."/>
            <person name="Shapiro H."/>
            <person name="Pangilinan J."/>
            <person name="Salamov A."/>
            <person name="Lou Y."/>
            <person name="Lindquist E."/>
            <person name="Lucas S."/>
            <person name="Grimwood J."/>
            <person name="Grigoriev I.V."/>
            <person name="Kubicek C.P."/>
            <person name="Martinez D."/>
            <person name="van Peij N.N."/>
            <person name="Roubos J.A."/>
            <person name="Nielsen J."/>
            <person name="Baker S.E."/>
        </authorList>
    </citation>
    <scope>NUCLEOTIDE SEQUENCE [LARGE SCALE GENOMIC DNA]</scope>
    <source>
        <strain evidence="2">ATCC 1015 / CBS 113.46 / FGSC A1144 / LSHB Ac4 / NCTC 3858a / NRRL 328 / USDA 3528.7</strain>
    </source>
</reference>
<dbReference type="InterPro" id="IPR040632">
    <property type="entry name" value="Sulfotransfer_4"/>
</dbReference>
<dbReference type="EMBL" id="ACJE01000004">
    <property type="protein sequence ID" value="EHA26141.1"/>
    <property type="molecule type" value="Genomic_DNA"/>
</dbReference>
<comment type="caution">
    <text evidence="1">The sequence shown here is derived from an EMBL/GenBank/DDBJ whole genome shotgun (WGS) entry which is preliminary data.</text>
</comment>
<dbReference type="Gene3D" id="3.40.50.300">
    <property type="entry name" value="P-loop containing nucleotide triphosphate hydrolases"/>
    <property type="match status" value="1"/>
</dbReference>
<dbReference type="AlphaFoldDB" id="G3XQJ9"/>
<gene>
    <name evidence="1" type="ORF">ASPNIDRAFT_36429</name>
</gene>
<evidence type="ECO:0000313" key="2">
    <source>
        <dbReference type="Proteomes" id="UP000009038"/>
    </source>
</evidence>
<organism evidence="1 2">
    <name type="scientific">Aspergillus niger (strain ATCC 1015 / CBS 113.46 / FGSC A1144 / LSHB Ac4 / NCTC 3858a / NRRL 328 / USDA 3528.7)</name>
    <dbReference type="NCBI Taxonomy" id="380704"/>
    <lineage>
        <taxon>Eukaryota</taxon>
        <taxon>Fungi</taxon>
        <taxon>Dikarya</taxon>
        <taxon>Ascomycota</taxon>
        <taxon>Pezizomycotina</taxon>
        <taxon>Eurotiomycetes</taxon>
        <taxon>Eurotiomycetidae</taxon>
        <taxon>Eurotiales</taxon>
        <taxon>Aspergillaceae</taxon>
        <taxon>Aspergillus</taxon>
        <taxon>Aspergillus subgen. Circumdati</taxon>
    </lineage>
</organism>
<proteinExistence type="predicted"/>
<dbReference type="HOGENOM" id="CLU_1348660_0_0_1"/>
<dbReference type="InterPro" id="IPR027417">
    <property type="entry name" value="P-loop_NTPase"/>
</dbReference>
<evidence type="ECO:0000313" key="1">
    <source>
        <dbReference type="EMBL" id="EHA26141.1"/>
    </source>
</evidence>